<dbReference type="RefSeq" id="XP_007707898.1">
    <property type="nucleotide sequence ID" value="XM_007709708.1"/>
</dbReference>
<feature type="compositionally biased region" description="Basic and acidic residues" evidence="5">
    <location>
        <begin position="51"/>
        <end position="69"/>
    </location>
</feature>
<dbReference type="EMBL" id="KI964548">
    <property type="protein sequence ID" value="EUC37694.1"/>
    <property type="molecule type" value="Genomic_DNA"/>
</dbReference>
<evidence type="ECO:0000256" key="5">
    <source>
        <dbReference type="SAM" id="MobiDB-lite"/>
    </source>
</evidence>
<gene>
    <name evidence="6" type="ORF">COCCADRAFT_1362</name>
</gene>
<dbReference type="KEGG" id="bze:COCCADRAFT_1362"/>
<evidence type="ECO:0000256" key="3">
    <source>
        <dbReference type="ARBA" id="ARBA00022737"/>
    </source>
</evidence>
<feature type="region of interest" description="Disordered" evidence="5">
    <location>
        <begin position="164"/>
        <end position="208"/>
    </location>
</feature>
<feature type="compositionally biased region" description="Basic and acidic residues" evidence="5">
    <location>
        <begin position="27"/>
        <end position="36"/>
    </location>
</feature>
<organism evidence="6 7">
    <name type="scientific">Cochliobolus carbonum (strain 26-R-13)</name>
    <name type="common">Maize leaf spot fungus</name>
    <name type="synonym">Bipolaris zeicola</name>
    <dbReference type="NCBI Taxonomy" id="930089"/>
    <lineage>
        <taxon>Eukaryota</taxon>
        <taxon>Fungi</taxon>
        <taxon>Dikarya</taxon>
        <taxon>Ascomycota</taxon>
        <taxon>Pezizomycotina</taxon>
        <taxon>Dothideomycetes</taxon>
        <taxon>Pleosporomycetidae</taxon>
        <taxon>Pleosporales</taxon>
        <taxon>Pleosporineae</taxon>
        <taxon>Pleosporaceae</taxon>
        <taxon>Bipolaris</taxon>
    </lineage>
</organism>
<sequence>MSANTSSFASFRPKPKPAQELSNEPQQHGKSDQTSKEKHHYKRVSKSPSRQIREKDASANKPYFSDRRGDADVLRYGTLNRYEIPPYRRYGHGFVLGLSLRQKIDRELSTDKKIYVSPATRRRQQRLLTDKPTKRSGERALRLVKAGGDASDLNQDFVLLSATGKRMRHDSDDDDDDDDEGTPEFDYRGIDEPKSAEPADPDTQYESDVDVTFDAEVTRTNSRLARHTKEHPEDVAGWLALIAHQEAMLKLERPSVELTVSDKAHLADIRIDIYGEALKKVGKLPEGQLKLYKGLLKETEKAWDSAKLASKWKDVLAKHSESVELWMMYLDFVQSRFTTFKYEDCRAIFFKCIETLSASTQEFPPTSMLHILLRLTSMTYEAGYQELSVAILQALLEFCILRPADDATIEAFEVFWDSEVARIGEPQAKGWKQYSPADEPASFEFSPLLEKDSSDSFFEDFGKRETEATRRLVIPGRASDDIAEDDAFHTILFDDIAPYLKLIPEDVPPRMLVEAFLCFCGLPPMPKSGAHQQSWWSDPFLQRHWSSTPLNGEESSNFIQTLKHFSDCPSKSFQMTTELLFDQNFSTSSIGLDTDFIRRLLKLVASDPSSDDIFGEYLLAFEHRHYPSEAFKTAKQLLKARPPSLCLYNAYGLVESRLGNSEKADQVFRMVLGMQAGKSKELTPQVLKLLDSWVWDALRRGERNLALWRLVSPHGNPPSETAQSQPDETLVNNTRIRLAEISEQALLAQDHTTAILSTSLSALLLYLTSSYSITLATNLHSHLSIWFTSHAATSSPYAELHAQSISRLLAFHTTHAPIVKPALTRSTLEPLLARFPDNTLLLALYAANESRFSIDDRVRGVMQRTALQHEERSIAGWAFAIHYEMRRGEIAGSTEHSVRALYKRAVEASGKCCPALWKSYINFEIAQLRRLQHTIQMRNKKPRRDGKKSKAEIRLEEARQRVKDTVYAGLRNLPWCKDIAMYAFGEAKEVFGDEEMWRVCRVLVEKELRVFVEVDDDAAWEVARERGWTV</sequence>
<protein>
    <recommendedName>
        <fullName evidence="8">DUF1740-domain-containing protein</fullName>
    </recommendedName>
</protein>
<dbReference type="STRING" id="930089.W6YQE3"/>
<keyword evidence="4" id="KW-0539">Nucleus</keyword>
<keyword evidence="3" id="KW-0677">Repeat</keyword>
<feature type="region of interest" description="Disordered" evidence="5">
    <location>
        <begin position="1"/>
        <end position="69"/>
    </location>
</feature>
<dbReference type="GeneID" id="19144765"/>
<dbReference type="GO" id="GO:0006396">
    <property type="term" value="P:RNA processing"/>
    <property type="evidence" value="ECO:0007669"/>
    <property type="project" value="InterPro"/>
</dbReference>
<feature type="compositionally biased region" description="Acidic residues" evidence="5">
    <location>
        <begin position="199"/>
        <end position="208"/>
    </location>
</feature>
<dbReference type="InterPro" id="IPR011990">
    <property type="entry name" value="TPR-like_helical_dom_sf"/>
</dbReference>
<dbReference type="SMART" id="SM00386">
    <property type="entry name" value="HAT"/>
    <property type="match status" value="3"/>
</dbReference>
<evidence type="ECO:0000256" key="4">
    <source>
        <dbReference type="ARBA" id="ARBA00023242"/>
    </source>
</evidence>
<evidence type="ECO:0000313" key="7">
    <source>
        <dbReference type="Proteomes" id="UP000053841"/>
    </source>
</evidence>
<dbReference type="Proteomes" id="UP000053841">
    <property type="component" value="Unassembled WGS sequence"/>
</dbReference>
<dbReference type="InterPro" id="IPR003107">
    <property type="entry name" value="HAT"/>
</dbReference>
<name>W6YQE3_COCC2</name>
<dbReference type="eggNOG" id="KOG1972">
    <property type="taxonomic scope" value="Eukaryota"/>
</dbReference>
<dbReference type="SUPFAM" id="SSF48452">
    <property type="entry name" value="TPR-like"/>
    <property type="match status" value="1"/>
</dbReference>
<dbReference type="PANTHER" id="PTHR13471">
    <property type="entry name" value="TETRATRICOPEPTIDE-LIKE HELICAL"/>
    <property type="match status" value="1"/>
</dbReference>
<dbReference type="InterPro" id="IPR013633">
    <property type="entry name" value="NRDE-2"/>
</dbReference>
<keyword evidence="7" id="KW-1185">Reference proteome</keyword>
<comment type="subcellular location">
    <subcellularLocation>
        <location evidence="1">Nucleus</location>
    </subcellularLocation>
</comment>
<reference evidence="6 7" key="1">
    <citation type="journal article" date="2013" name="PLoS Genet.">
        <title>Comparative genome structure, secondary metabolite, and effector coding capacity across Cochliobolus pathogens.</title>
        <authorList>
            <person name="Condon B.J."/>
            <person name="Leng Y."/>
            <person name="Wu D."/>
            <person name="Bushley K.E."/>
            <person name="Ohm R.A."/>
            <person name="Otillar R."/>
            <person name="Martin J."/>
            <person name="Schackwitz W."/>
            <person name="Grimwood J."/>
            <person name="MohdZainudin N."/>
            <person name="Xue C."/>
            <person name="Wang R."/>
            <person name="Manning V.A."/>
            <person name="Dhillon B."/>
            <person name="Tu Z.J."/>
            <person name="Steffenson B.J."/>
            <person name="Salamov A."/>
            <person name="Sun H."/>
            <person name="Lowry S."/>
            <person name="LaButti K."/>
            <person name="Han J."/>
            <person name="Copeland A."/>
            <person name="Lindquist E."/>
            <person name="Barry K."/>
            <person name="Schmutz J."/>
            <person name="Baker S.E."/>
            <person name="Ciuffetti L.M."/>
            <person name="Grigoriev I.V."/>
            <person name="Zhong S."/>
            <person name="Turgeon B.G."/>
        </authorList>
    </citation>
    <scope>NUCLEOTIDE SEQUENCE [LARGE SCALE GENOMIC DNA]</scope>
    <source>
        <strain evidence="6 7">26-R-13</strain>
    </source>
</reference>
<dbReference type="AlphaFoldDB" id="W6YQE3"/>
<dbReference type="Gene3D" id="1.25.40.10">
    <property type="entry name" value="Tetratricopeptide repeat domain"/>
    <property type="match status" value="1"/>
</dbReference>
<dbReference type="OrthoDB" id="297219at2759"/>
<accession>W6YQE3</accession>
<evidence type="ECO:0008006" key="8">
    <source>
        <dbReference type="Google" id="ProtNLM"/>
    </source>
</evidence>
<dbReference type="GO" id="GO:0071013">
    <property type="term" value="C:catalytic step 2 spliceosome"/>
    <property type="evidence" value="ECO:0007669"/>
    <property type="project" value="TreeGrafter"/>
</dbReference>
<dbReference type="Pfam" id="PF23240">
    <property type="entry name" value="HAT_PRP39_N"/>
    <property type="match status" value="1"/>
</dbReference>
<dbReference type="PANTHER" id="PTHR13471:SF0">
    <property type="entry name" value="NUCLEAR EXOSOME REGULATOR NRDE2"/>
    <property type="match status" value="1"/>
</dbReference>
<dbReference type="GO" id="GO:1902369">
    <property type="term" value="P:negative regulation of RNA catabolic process"/>
    <property type="evidence" value="ECO:0007669"/>
    <property type="project" value="TreeGrafter"/>
</dbReference>
<feature type="compositionally biased region" description="Acidic residues" evidence="5">
    <location>
        <begin position="172"/>
        <end position="183"/>
    </location>
</feature>
<proteinExistence type="inferred from homology"/>
<comment type="similarity">
    <text evidence="2">Belongs to the NRDE2 family.</text>
</comment>
<dbReference type="HOGENOM" id="CLU_007550_0_0_1"/>
<evidence type="ECO:0000256" key="2">
    <source>
        <dbReference type="ARBA" id="ARBA00009265"/>
    </source>
</evidence>
<dbReference type="Pfam" id="PF08424">
    <property type="entry name" value="NRDE-2"/>
    <property type="match status" value="1"/>
</dbReference>
<evidence type="ECO:0000313" key="6">
    <source>
        <dbReference type="EMBL" id="EUC37694.1"/>
    </source>
</evidence>
<evidence type="ECO:0000256" key="1">
    <source>
        <dbReference type="ARBA" id="ARBA00004123"/>
    </source>
</evidence>
<dbReference type="GO" id="GO:0031048">
    <property type="term" value="P:regulatory ncRNA-mediated heterochromatin formation"/>
    <property type="evidence" value="ECO:0007669"/>
    <property type="project" value="TreeGrafter"/>
</dbReference>
<feature type="compositionally biased region" description="Basic and acidic residues" evidence="5">
    <location>
        <begin position="185"/>
        <end position="197"/>
    </location>
</feature>